<evidence type="ECO:0000313" key="2">
    <source>
        <dbReference type="EMBL" id="KAJ3587324.1"/>
    </source>
</evidence>
<protein>
    <submittedName>
        <fullName evidence="2">Uncharacterized protein</fullName>
    </submittedName>
</protein>
<name>A0A9Q0DF85_9TELE</name>
<reference evidence="2" key="1">
    <citation type="submission" date="2022-07" db="EMBL/GenBank/DDBJ databases">
        <title>Chromosome-level genome of Muraenolepis orangiensis.</title>
        <authorList>
            <person name="Kim J."/>
        </authorList>
    </citation>
    <scope>NUCLEOTIDE SEQUENCE</scope>
    <source>
        <strain evidence="2">KU_S4_2022</strain>
        <tissue evidence="2">Muscle</tissue>
    </source>
</reference>
<feature type="compositionally biased region" description="Basic and acidic residues" evidence="1">
    <location>
        <begin position="107"/>
        <end position="129"/>
    </location>
</feature>
<accession>A0A9Q0DF85</accession>
<gene>
    <name evidence="2" type="ORF">NHX12_010922</name>
</gene>
<evidence type="ECO:0000256" key="1">
    <source>
        <dbReference type="SAM" id="MobiDB-lite"/>
    </source>
</evidence>
<dbReference type="Proteomes" id="UP001148018">
    <property type="component" value="Unassembled WGS sequence"/>
</dbReference>
<dbReference type="AlphaFoldDB" id="A0A9Q0DF85"/>
<evidence type="ECO:0000313" key="3">
    <source>
        <dbReference type="Proteomes" id="UP001148018"/>
    </source>
</evidence>
<feature type="region of interest" description="Disordered" evidence="1">
    <location>
        <begin position="82"/>
        <end position="129"/>
    </location>
</feature>
<comment type="caution">
    <text evidence="2">The sequence shown here is derived from an EMBL/GenBank/DDBJ whole genome shotgun (WGS) entry which is preliminary data.</text>
</comment>
<dbReference type="EMBL" id="JANIIK010000116">
    <property type="protein sequence ID" value="KAJ3587324.1"/>
    <property type="molecule type" value="Genomic_DNA"/>
</dbReference>
<sequence>MKETVEPSTFRDPSLFRRTEDIAPPDRRSYLLPLFPVSALLCPGHRPLRRHSCQCEQHGSLKLSSELSDESLRRSLQNLTMLKSSPRATVRGGPGDGSARTFSCAHDSARPRRPETDMVDQRENENEAC</sequence>
<proteinExistence type="predicted"/>
<organism evidence="2 3">
    <name type="scientific">Muraenolepis orangiensis</name>
    <name type="common">Patagonian moray cod</name>
    <dbReference type="NCBI Taxonomy" id="630683"/>
    <lineage>
        <taxon>Eukaryota</taxon>
        <taxon>Metazoa</taxon>
        <taxon>Chordata</taxon>
        <taxon>Craniata</taxon>
        <taxon>Vertebrata</taxon>
        <taxon>Euteleostomi</taxon>
        <taxon>Actinopterygii</taxon>
        <taxon>Neopterygii</taxon>
        <taxon>Teleostei</taxon>
        <taxon>Neoteleostei</taxon>
        <taxon>Acanthomorphata</taxon>
        <taxon>Zeiogadaria</taxon>
        <taxon>Gadariae</taxon>
        <taxon>Gadiformes</taxon>
        <taxon>Muraenolepidoidei</taxon>
        <taxon>Muraenolepididae</taxon>
        <taxon>Muraenolepis</taxon>
    </lineage>
</organism>
<feature type="region of interest" description="Disordered" evidence="1">
    <location>
        <begin position="1"/>
        <end position="21"/>
    </location>
</feature>
<keyword evidence="3" id="KW-1185">Reference proteome</keyword>